<keyword evidence="3" id="KW-1185">Reference proteome</keyword>
<feature type="region of interest" description="Disordered" evidence="1">
    <location>
        <begin position="17"/>
        <end position="37"/>
    </location>
</feature>
<evidence type="ECO:0000313" key="2">
    <source>
        <dbReference type="EMBL" id="GFO36521.1"/>
    </source>
</evidence>
<name>A0AAV4CXA4_9GAST</name>
<dbReference type="EMBL" id="BLXT01007071">
    <property type="protein sequence ID" value="GFO36521.1"/>
    <property type="molecule type" value="Genomic_DNA"/>
</dbReference>
<dbReference type="AlphaFoldDB" id="A0AAV4CXA4"/>
<reference evidence="2 3" key="1">
    <citation type="journal article" date="2021" name="Elife">
        <title>Chloroplast acquisition without the gene transfer in kleptoplastic sea slugs, Plakobranchus ocellatus.</title>
        <authorList>
            <person name="Maeda T."/>
            <person name="Takahashi S."/>
            <person name="Yoshida T."/>
            <person name="Shimamura S."/>
            <person name="Takaki Y."/>
            <person name="Nagai Y."/>
            <person name="Toyoda A."/>
            <person name="Suzuki Y."/>
            <person name="Arimoto A."/>
            <person name="Ishii H."/>
            <person name="Satoh N."/>
            <person name="Nishiyama T."/>
            <person name="Hasebe M."/>
            <person name="Maruyama T."/>
            <person name="Minagawa J."/>
            <person name="Obokata J."/>
            <person name="Shigenobu S."/>
        </authorList>
    </citation>
    <scope>NUCLEOTIDE SEQUENCE [LARGE SCALE GENOMIC DNA]</scope>
</reference>
<gene>
    <name evidence="2" type="ORF">PoB_006302600</name>
</gene>
<sequence length="253" mass="27508">MAIVEWLNALTYKGQARRGDDDVNSASHGRTFHSRGSHTKLAKGCNEIKFGSGGSFFSTLNVEEVSEGEWKISTSGGERRFPTDCSNQVGVIDPRTNCVNHFSDNGPRANSSWLLVKKSLFIWLFSRSAHTEQMPAPPCLLFLRCTHLFSGICDIHSGPGEISARVWIPLTSTHHPSFPSPSQTSLPTSRLHSPLASTVAVAIAVVVAWCRRGFETDVAVAMRLFGGVVASLILEYSGSYHVLIGRLGVDHSA</sequence>
<comment type="caution">
    <text evidence="2">The sequence shown here is derived from an EMBL/GenBank/DDBJ whole genome shotgun (WGS) entry which is preliminary data.</text>
</comment>
<proteinExistence type="predicted"/>
<organism evidence="2 3">
    <name type="scientific">Plakobranchus ocellatus</name>
    <dbReference type="NCBI Taxonomy" id="259542"/>
    <lineage>
        <taxon>Eukaryota</taxon>
        <taxon>Metazoa</taxon>
        <taxon>Spiralia</taxon>
        <taxon>Lophotrochozoa</taxon>
        <taxon>Mollusca</taxon>
        <taxon>Gastropoda</taxon>
        <taxon>Heterobranchia</taxon>
        <taxon>Euthyneura</taxon>
        <taxon>Panpulmonata</taxon>
        <taxon>Sacoglossa</taxon>
        <taxon>Placobranchoidea</taxon>
        <taxon>Plakobranchidae</taxon>
        <taxon>Plakobranchus</taxon>
    </lineage>
</organism>
<protein>
    <submittedName>
        <fullName evidence="2">Uncharacterized protein</fullName>
    </submittedName>
</protein>
<evidence type="ECO:0000313" key="3">
    <source>
        <dbReference type="Proteomes" id="UP000735302"/>
    </source>
</evidence>
<dbReference type="Proteomes" id="UP000735302">
    <property type="component" value="Unassembled WGS sequence"/>
</dbReference>
<evidence type="ECO:0000256" key="1">
    <source>
        <dbReference type="SAM" id="MobiDB-lite"/>
    </source>
</evidence>
<accession>A0AAV4CXA4</accession>